<protein>
    <recommendedName>
        <fullName evidence="7">Zn(2)-C6 fungal-type domain-containing protein</fullName>
    </recommendedName>
</protein>
<dbReference type="GO" id="GO:0000435">
    <property type="term" value="P:positive regulation of transcription from RNA polymerase II promoter by galactose"/>
    <property type="evidence" value="ECO:0007669"/>
    <property type="project" value="TreeGrafter"/>
</dbReference>
<dbReference type="InterPro" id="IPR051127">
    <property type="entry name" value="Fungal_SecMet_Regulators"/>
</dbReference>
<dbReference type="GO" id="GO:0000981">
    <property type="term" value="F:DNA-binding transcription factor activity, RNA polymerase II-specific"/>
    <property type="evidence" value="ECO:0007669"/>
    <property type="project" value="InterPro"/>
</dbReference>
<evidence type="ECO:0000256" key="1">
    <source>
        <dbReference type="ARBA" id="ARBA00022723"/>
    </source>
</evidence>
<keyword evidence="1" id="KW-0479">Metal-binding</keyword>
<dbReference type="PANTHER" id="PTHR47424:SF15">
    <property type="entry name" value="ZN(II)2CYS6 TRANSCRIPTION FACTOR (EUROFUNG)"/>
    <property type="match status" value="1"/>
</dbReference>
<accession>A0A0D1VNP2</accession>
<dbReference type="InterPro" id="IPR036864">
    <property type="entry name" value="Zn2-C6_fun-type_DNA-bd_sf"/>
</dbReference>
<reference evidence="8 9" key="1">
    <citation type="submission" date="2015-01" db="EMBL/GenBank/DDBJ databases">
        <title>The Genome Sequence of Exophiala sideris CBS121828.</title>
        <authorList>
            <consortium name="The Broad Institute Genomics Platform"/>
            <person name="Cuomo C."/>
            <person name="de Hoog S."/>
            <person name="Gorbushina A."/>
            <person name="Stielow B."/>
            <person name="Teixiera M."/>
            <person name="Abouelleil A."/>
            <person name="Chapman S.B."/>
            <person name="Priest M."/>
            <person name="Young S.K."/>
            <person name="Wortman J."/>
            <person name="Nusbaum C."/>
            <person name="Birren B."/>
        </authorList>
    </citation>
    <scope>NUCLEOTIDE SEQUENCE [LARGE SCALE GENOMIC DNA]</scope>
    <source>
        <strain evidence="8 9">CBS 121828</strain>
    </source>
</reference>
<proteinExistence type="predicted"/>
<dbReference type="SMART" id="SM00906">
    <property type="entry name" value="Fungal_trans"/>
    <property type="match status" value="1"/>
</dbReference>
<name>A0A0D1VNP2_9EURO</name>
<dbReference type="HOGENOM" id="CLU_008137_1_0_1"/>
<evidence type="ECO:0000256" key="3">
    <source>
        <dbReference type="ARBA" id="ARBA00023125"/>
    </source>
</evidence>
<dbReference type="OrthoDB" id="2571985at2759"/>
<dbReference type="InterPro" id="IPR001138">
    <property type="entry name" value="Zn2Cys6_DnaBD"/>
</dbReference>
<dbReference type="PROSITE" id="PS00463">
    <property type="entry name" value="ZN2_CY6_FUNGAL_1"/>
    <property type="match status" value="1"/>
</dbReference>
<dbReference type="GO" id="GO:0000978">
    <property type="term" value="F:RNA polymerase II cis-regulatory region sequence-specific DNA binding"/>
    <property type="evidence" value="ECO:0007669"/>
    <property type="project" value="TreeGrafter"/>
</dbReference>
<dbReference type="PROSITE" id="PS50048">
    <property type="entry name" value="ZN2_CY6_FUNGAL_2"/>
    <property type="match status" value="1"/>
</dbReference>
<dbReference type="STRING" id="1016849.A0A0D1VNP2"/>
<organism evidence="8 9">
    <name type="scientific">Exophiala sideris</name>
    <dbReference type="NCBI Taxonomy" id="1016849"/>
    <lineage>
        <taxon>Eukaryota</taxon>
        <taxon>Fungi</taxon>
        <taxon>Dikarya</taxon>
        <taxon>Ascomycota</taxon>
        <taxon>Pezizomycotina</taxon>
        <taxon>Eurotiomycetes</taxon>
        <taxon>Chaetothyriomycetidae</taxon>
        <taxon>Chaetothyriales</taxon>
        <taxon>Herpotrichiellaceae</taxon>
        <taxon>Exophiala</taxon>
    </lineage>
</organism>
<evidence type="ECO:0000256" key="6">
    <source>
        <dbReference type="SAM" id="MobiDB-lite"/>
    </source>
</evidence>
<dbReference type="PANTHER" id="PTHR47424">
    <property type="entry name" value="REGULATORY PROTEIN GAL4"/>
    <property type="match status" value="1"/>
</dbReference>
<evidence type="ECO:0000259" key="7">
    <source>
        <dbReference type="PROSITE" id="PS50048"/>
    </source>
</evidence>
<dbReference type="Pfam" id="PF00172">
    <property type="entry name" value="Zn_clus"/>
    <property type="match status" value="1"/>
</dbReference>
<dbReference type="CDD" id="cd00067">
    <property type="entry name" value="GAL4"/>
    <property type="match status" value="1"/>
</dbReference>
<dbReference type="SUPFAM" id="SSF57701">
    <property type="entry name" value="Zn2/Cys6 DNA-binding domain"/>
    <property type="match status" value="1"/>
</dbReference>
<keyword evidence="2" id="KW-0805">Transcription regulation</keyword>
<dbReference type="CDD" id="cd12148">
    <property type="entry name" value="fungal_TF_MHR"/>
    <property type="match status" value="1"/>
</dbReference>
<evidence type="ECO:0000313" key="8">
    <source>
        <dbReference type="EMBL" id="KIV77595.1"/>
    </source>
</evidence>
<sequence length="667" mass="75859">MADSDVRVDKGKKRSRAARACELCRAKKYRCDEMNPCSKCKRFRVECVYKDAEPLRQRLGTVLQDHPLRSGIAPTANGRISHEVDSMLNRLQDHDSPYSHRSLNNQEDEISEINPHTLNREYHGPTSSLAFLAALDRRTPSESIRAPEVGTQALVSALHNDTFSPQSAPNSEDRSLAQTRYYFRQSQFFLEGYFENLHFIHPIIDRSLFLAKSEDLWFGRVEKQSQSFIALYFAVMALGALTREWNGDSFEGLGRWAWSRKMFEQASIAMAKSPSRVDLETVQANIIMAKVCQNELNPHLAYMHLGLAVRTSLSAGHNRQSRSSLTTSEPPEDAAISKTWWGLFSLEIETSFALGRPDCLGADIYHNRAMPLLVEDNETAVLTPMVDFARIIRKVSVCVYLTSTPIATRIENANRIETEMDQWLLTLPKAIRPQVNDLSDNMGIMKDPMWAKKQRHTLKFRYYNVKMVLYRPFLLHAGRTQASRTAISSSEAGLNLAVSKCVTAARNTIRLMHHMYCNASYFRTWWYNTTYTLYAASIVLGYFNRIASQSERAELLQLITMSIEVLDAMEENVVARKAARLLQRTSTQIQESDKATEARPAQQQPGESTPTNLQSQPENDDFQDFLPSQDLFLDPFGDVNLDFMAQVFPGENEADFSPWDDQLGETQ</sequence>
<dbReference type="SMART" id="SM00066">
    <property type="entry name" value="GAL4"/>
    <property type="match status" value="1"/>
</dbReference>
<evidence type="ECO:0000256" key="4">
    <source>
        <dbReference type="ARBA" id="ARBA00023163"/>
    </source>
</evidence>
<evidence type="ECO:0000256" key="2">
    <source>
        <dbReference type="ARBA" id="ARBA00023015"/>
    </source>
</evidence>
<dbReference type="Proteomes" id="UP000053599">
    <property type="component" value="Unassembled WGS sequence"/>
</dbReference>
<dbReference type="Gene3D" id="4.10.240.10">
    <property type="entry name" value="Zn(2)-C6 fungal-type DNA-binding domain"/>
    <property type="match status" value="1"/>
</dbReference>
<dbReference type="Pfam" id="PF04082">
    <property type="entry name" value="Fungal_trans"/>
    <property type="match status" value="1"/>
</dbReference>
<evidence type="ECO:0000256" key="5">
    <source>
        <dbReference type="ARBA" id="ARBA00023242"/>
    </source>
</evidence>
<feature type="domain" description="Zn(2)-C6 fungal-type" evidence="7">
    <location>
        <begin position="20"/>
        <end position="49"/>
    </location>
</feature>
<dbReference type="InterPro" id="IPR007219">
    <property type="entry name" value="XnlR_reg_dom"/>
</dbReference>
<keyword evidence="5" id="KW-0539">Nucleus</keyword>
<dbReference type="GO" id="GO:0005634">
    <property type="term" value="C:nucleus"/>
    <property type="evidence" value="ECO:0007669"/>
    <property type="project" value="TreeGrafter"/>
</dbReference>
<dbReference type="AlphaFoldDB" id="A0A0D1VNP2"/>
<evidence type="ECO:0000313" key="9">
    <source>
        <dbReference type="Proteomes" id="UP000053599"/>
    </source>
</evidence>
<keyword evidence="4" id="KW-0804">Transcription</keyword>
<dbReference type="EMBL" id="KN846954">
    <property type="protein sequence ID" value="KIV77595.1"/>
    <property type="molecule type" value="Genomic_DNA"/>
</dbReference>
<feature type="compositionally biased region" description="Polar residues" evidence="6">
    <location>
        <begin position="601"/>
        <end position="617"/>
    </location>
</feature>
<dbReference type="GO" id="GO:0008270">
    <property type="term" value="F:zinc ion binding"/>
    <property type="evidence" value="ECO:0007669"/>
    <property type="project" value="InterPro"/>
</dbReference>
<dbReference type="GO" id="GO:0006351">
    <property type="term" value="P:DNA-templated transcription"/>
    <property type="evidence" value="ECO:0007669"/>
    <property type="project" value="InterPro"/>
</dbReference>
<keyword evidence="3" id="KW-0238">DNA-binding</keyword>
<gene>
    <name evidence="8" type="ORF">PV11_09384</name>
</gene>
<feature type="region of interest" description="Disordered" evidence="6">
    <location>
        <begin position="586"/>
        <end position="621"/>
    </location>
</feature>